<evidence type="ECO:0000313" key="2">
    <source>
        <dbReference type="EMBL" id="ELT88973.1"/>
    </source>
</evidence>
<evidence type="ECO:0000256" key="1">
    <source>
        <dbReference type="SAM" id="Phobius"/>
    </source>
</evidence>
<dbReference type="AlphaFoldDB" id="R7T6J7"/>
<sequence length="126" mass="13917">MDPSEASLERWRVRISLTDGRQNDEKLDGDQFPDAPLQLSSIVVPPLDVASQKSKWQMVEHGNRFTGSLQYLGATRFLVKTVISGVMVITGSMAIRAITVTIVIMVIRVILVIRVIVHALPEGLHA</sequence>
<protein>
    <submittedName>
        <fullName evidence="2 3">Uncharacterized protein</fullName>
    </submittedName>
</protein>
<keyword evidence="4" id="KW-1185">Reference proteome</keyword>
<evidence type="ECO:0000313" key="4">
    <source>
        <dbReference type="Proteomes" id="UP000014760"/>
    </source>
</evidence>
<dbReference type="Proteomes" id="UP000014760">
    <property type="component" value="Unassembled WGS sequence"/>
</dbReference>
<organism evidence="2">
    <name type="scientific">Capitella teleta</name>
    <name type="common">Polychaete worm</name>
    <dbReference type="NCBI Taxonomy" id="283909"/>
    <lineage>
        <taxon>Eukaryota</taxon>
        <taxon>Metazoa</taxon>
        <taxon>Spiralia</taxon>
        <taxon>Lophotrochozoa</taxon>
        <taxon>Annelida</taxon>
        <taxon>Polychaeta</taxon>
        <taxon>Sedentaria</taxon>
        <taxon>Scolecida</taxon>
        <taxon>Capitellidae</taxon>
        <taxon>Capitella</taxon>
    </lineage>
</organism>
<reference evidence="4" key="1">
    <citation type="submission" date="2012-12" db="EMBL/GenBank/DDBJ databases">
        <authorList>
            <person name="Hellsten U."/>
            <person name="Grimwood J."/>
            <person name="Chapman J.A."/>
            <person name="Shapiro H."/>
            <person name="Aerts A."/>
            <person name="Otillar R.P."/>
            <person name="Terry A.Y."/>
            <person name="Boore J.L."/>
            <person name="Simakov O."/>
            <person name="Marletaz F."/>
            <person name="Cho S.-J."/>
            <person name="Edsinger-Gonzales E."/>
            <person name="Havlak P."/>
            <person name="Kuo D.-H."/>
            <person name="Larsson T."/>
            <person name="Lv J."/>
            <person name="Arendt D."/>
            <person name="Savage R."/>
            <person name="Osoegawa K."/>
            <person name="de Jong P."/>
            <person name="Lindberg D.R."/>
            <person name="Seaver E.C."/>
            <person name="Weisblat D.A."/>
            <person name="Putnam N.H."/>
            <person name="Grigoriev I.V."/>
            <person name="Rokhsar D.S."/>
        </authorList>
    </citation>
    <scope>NUCLEOTIDE SEQUENCE</scope>
    <source>
        <strain evidence="4">I ESC-2004</strain>
    </source>
</reference>
<keyword evidence="1" id="KW-0472">Membrane</keyword>
<keyword evidence="1" id="KW-0812">Transmembrane</keyword>
<name>R7T6J7_CAPTE</name>
<dbReference type="EMBL" id="KB311579">
    <property type="protein sequence ID" value="ELT88973.1"/>
    <property type="molecule type" value="Genomic_DNA"/>
</dbReference>
<dbReference type="EMBL" id="AMQN01015085">
    <property type="status" value="NOT_ANNOTATED_CDS"/>
    <property type="molecule type" value="Genomic_DNA"/>
</dbReference>
<feature type="transmembrane region" description="Helical" evidence="1">
    <location>
        <begin position="97"/>
        <end position="117"/>
    </location>
</feature>
<reference evidence="3" key="3">
    <citation type="submission" date="2015-06" db="UniProtKB">
        <authorList>
            <consortium name="EnsemblMetazoa"/>
        </authorList>
    </citation>
    <scope>IDENTIFICATION</scope>
</reference>
<evidence type="ECO:0000313" key="3">
    <source>
        <dbReference type="EnsemblMetazoa" id="CapteP188459"/>
    </source>
</evidence>
<accession>R7T6J7</accession>
<keyword evidence="1" id="KW-1133">Transmembrane helix</keyword>
<dbReference type="EnsemblMetazoa" id="CapteT188459">
    <property type="protein sequence ID" value="CapteP188459"/>
    <property type="gene ID" value="CapteG188459"/>
</dbReference>
<gene>
    <name evidence="2" type="ORF">CAPTEDRAFT_188459</name>
</gene>
<reference evidence="2 4" key="2">
    <citation type="journal article" date="2013" name="Nature">
        <title>Insights into bilaterian evolution from three spiralian genomes.</title>
        <authorList>
            <person name="Simakov O."/>
            <person name="Marletaz F."/>
            <person name="Cho S.J."/>
            <person name="Edsinger-Gonzales E."/>
            <person name="Havlak P."/>
            <person name="Hellsten U."/>
            <person name="Kuo D.H."/>
            <person name="Larsson T."/>
            <person name="Lv J."/>
            <person name="Arendt D."/>
            <person name="Savage R."/>
            <person name="Osoegawa K."/>
            <person name="de Jong P."/>
            <person name="Grimwood J."/>
            <person name="Chapman J.A."/>
            <person name="Shapiro H."/>
            <person name="Aerts A."/>
            <person name="Otillar R.P."/>
            <person name="Terry A.Y."/>
            <person name="Boore J.L."/>
            <person name="Grigoriev I.V."/>
            <person name="Lindberg D.R."/>
            <person name="Seaver E.C."/>
            <person name="Weisblat D.A."/>
            <person name="Putnam N.H."/>
            <person name="Rokhsar D.S."/>
        </authorList>
    </citation>
    <scope>NUCLEOTIDE SEQUENCE</scope>
    <source>
        <strain evidence="2 4">I ESC-2004</strain>
    </source>
</reference>
<dbReference type="HOGENOM" id="CLU_1983677_0_0_1"/>
<proteinExistence type="predicted"/>